<dbReference type="PANTHER" id="PTHR37625:SF4">
    <property type="entry name" value="OUTER MEMBRANE LIPOPROTEIN"/>
    <property type="match status" value="1"/>
</dbReference>
<comment type="caution">
    <text evidence="1">The sequence shown here is derived from an EMBL/GenBank/DDBJ whole genome shotgun (WGS) entry which is preliminary data.</text>
</comment>
<organism evidence="1 2">
    <name type="scientific">Variovorax guangxiensis</name>
    <dbReference type="NCBI Taxonomy" id="1775474"/>
    <lineage>
        <taxon>Bacteria</taxon>
        <taxon>Pseudomonadati</taxon>
        <taxon>Pseudomonadota</taxon>
        <taxon>Betaproteobacteria</taxon>
        <taxon>Burkholderiales</taxon>
        <taxon>Comamonadaceae</taxon>
        <taxon>Variovorax</taxon>
    </lineage>
</organism>
<evidence type="ECO:0000313" key="1">
    <source>
        <dbReference type="EMBL" id="TPG23818.1"/>
    </source>
</evidence>
<sequence>MRALGTGHWFYGRRSLMAIGTLAAFTLMAGCASKPVVTPIALTLTAAADANPDARGRASPLTVRVYALKSPGPFEAADFFSLFDKDRATLGAELVQREELLLRPGESRKLDMTLPPDAKAIGVLAAYRDLDRSRWREVRTLEVGKPQALTVNLGARQVRIDLQK</sequence>
<dbReference type="InterPro" id="IPR038706">
    <property type="entry name" value="Type_VI_SciN-like_sf"/>
</dbReference>
<reference evidence="1 2" key="1">
    <citation type="journal article" date="2019" name="Environ. Microbiol.">
        <title>Species interactions and distinct microbial communities in high Arctic permafrost affected cryosols are associated with the CH4 and CO2 gas fluxes.</title>
        <authorList>
            <person name="Altshuler I."/>
            <person name="Hamel J."/>
            <person name="Turney S."/>
            <person name="Magnuson E."/>
            <person name="Levesque R."/>
            <person name="Greer C."/>
            <person name="Whyte L.G."/>
        </authorList>
    </citation>
    <scope>NUCLEOTIDE SEQUENCE [LARGE SCALE GENOMIC DNA]</scope>
    <source>
        <strain evidence="1 2">S06.C</strain>
    </source>
</reference>
<dbReference type="Proteomes" id="UP000319212">
    <property type="component" value="Unassembled WGS sequence"/>
</dbReference>
<dbReference type="PROSITE" id="PS51257">
    <property type="entry name" value="PROKAR_LIPOPROTEIN"/>
    <property type="match status" value="1"/>
</dbReference>
<dbReference type="EMBL" id="RCZI01000006">
    <property type="protein sequence ID" value="TPG23818.1"/>
    <property type="molecule type" value="Genomic_DNA"/>
</dbReference>
<evidence type="ECO:0000313" key="2">
    <source>
        <dbReference type="Proteomes" id="UP000319212"/>
    </source>
</evidence>
<dbReference type="OrthoDB" id="5471061at2"/>
<dbReference type="PANTHER" id="PTHR37625">
    <property type="entry name" value="OUTER MEMBRANE LIPOPROTEIN-RELATED"/>
    <property type="match status" value="1"/>
</dbReference>
<dbReference type="NCBIfam" id="TIGR03352">
    <property type="entry name" value="VI_chp_3"/>
    <property type="match status" value="1"/>
</dbReference>
<accession>A0A502DEV8</accession>
<dbReference type="AlphaFoldDB" id="A0A502DEV8"/>
<keyword evidence="1" id="KW-0449">Lipoprotein</keyword>
<name>A0A502DEV8_9BURK</name>
<dbReference type="Gene3D" id="2.60.40.4150">
    <property type="entry name" value="Type VI secretion system, lipoprotein SciN"/>
    <property type="match status" value="1"/>
</dbReference>
<protein>
    <submittedName>
        <fullName evidence="1">Type VI secretion system lipoprotein TssJ</fullName>
    </submittedName>
</protein>
<dbReference type="InterPro" id="IPR017734">
    <property type="entry name" value="T6SS_SciN"/>
</dbReference>
<dbReference type="Pfam" id="PF12790">
    <property type="entry name" value="T6SS-SciN"/>
    <property type="match status" value="1"/>
</dbReference>
<gene>
    <name evidence="1" type="primary">tssJ</name>
    <name evidence="1" type="ORF">EAH82_18335</name>
</gene>
<proteinExistence type="predicted"/>